<dbReference type="InterPro" id="IPR038662">
    <property type="entry name" value="ATP_synth_F0_csu_sf"/>
</dbReference>
<dbReference type="Pfam" id="PF00137">
    <property type="entry name" value="ATP-synt_C"/>
    <property type="match status" value="1"/>
</dbReference>
<keyword evidence="5 13" id="KW-0812">Transmembrane</keyword>
<dbReference type="InterPro" id="IPR002379">
    <property type="entry name" value="ATPase_proteolipid_c-like_dom"/>
</dbReference>
<sequence>MSVAVLAQAAQGGTEGLLTGLAMVGGGIALAGGAIGAAIGDGLAGAAVINGVARQPEAAGRLNTTMFLIIGLVEGMYFINLAFMALFVFVLGAG</sequence>
<dbReference type="SUPFAM" id="SSF81333">
    <property type="entry name" value="F1F0 ATP synthase subunit C"/>
    <property type="match status" value="1"/>
</dbReference>
<dbReference type="Gene3D" id="1.20.20.10">
    <property type="entry name" value="F1F0 ATP synthase subunit C"/>
    <property type="match status" value="1"/>
</dbReference>
<keyword evidence="8 13" id="KW-0406">Ion transport</keyword>
<evidence type="ECO:0000256" key="1">
    <source>
        <dbReference type="ARBA" id="ARBA00004141"/>
    </source>
</evidence>
<organism evidence="15 16">
    <name type="scientific">Pseudonocardia adelaidensis</name>
    <dbReference type="NCBI Taxonomy" id="648754"/>
    <lineage>
        <taxon>Bacteria</taxon>
        <taxon>Bacillati</taxon>
        <taxon>Actinomycetota</taxon>
        <taxon>Actinomycetes</taxon>
        <taxon>Pseudonocardiales</taxon>
        <taxon>Pseudonocardiaceae</taxon>
        <taxon>Pseudonocardia</taxon>
    </lineage>
</organism>
<proteinExistence type="inferred from homology"/>
<accession>A0ABP9N9Q8</accession>
<evidence type="ECO:0000256" key="2">
    <source>
        <dbReference type="ARBA" id="ARBA00006704"/>
    </source>
</evidence>
<protein>
    <recommendedName>
        <fullName evidence="13">ATP synthase subunit c</fullName>
    </recommendedName>
    <alternativeName>
        <fullName evidence="13">ATP synthase F(0) sector subunit c</fullName>
    </alternativeName>
    <alternativeName>
        <fullName evidence="13">F-type ATPase subunit c</fullName>
        <shortName evidence="13">F-ATPase subunit c</shortName>
    </alternativeName>
    <alternativeName>
        <fullName evidence="13">Lipid-binding protein</fullName>
    </alternativeName>
</protein>
<dbReference type="PROSITE" id="PS00605">
    <property type="entry name" value="ATPASE_C"/>
    <property type="match status" value="1"/>
</dbReference>
<evidence type="ECO:0000256" key="11">
    <source>
        <dbReference type="ARBA" id="ARBA00023310"/>
    </source>
</evidence>
<comment type="function">
    <text evidence="12 13">F(1)F(0) ATP synthase produces ATP from ADP in the presence of a proton or sodium gradient. F-type ATPases consist of two structural domains, F(1) containing the extramembraneous catalytic core and F(0) containing the membrane proton channel, linked together by a central stalk and a peripheral stalk. During catalysis, ATP synthesis in the catalytic domain of F(1) is coupled via a rotary mechanism of the central stalk subunits to proton translocation.</text>
</comment>
<comment type="function">
    <text evidence="13">Key component of the F(0) channel; it plays a direct role in translocation across the membrane. A homomeric c-ring of between 10-14 subunits forms the central stalk rotor element with the F(1) delta and epsilon subunits.</text>
</comment>
<dbReference type="Proteomes" id="UP001500804">
    <property type="component" value="Unassembled WGS sequence"/>
</dbReference>
<keyword evidence="3 13" id="KW-0813">Transport</keyword>
<feature type="site" description="Reversibly protonated during proton transport" evidence="13">
    <location>
        <position position="74"/>
    </location>
</feature>
<evidence type="ECO:0000256" key="12">
    <source>
        <dbReference type="ARBA" id="ARBA00025198"/>
    </source>
</evidence>
<dbReference type="RefSeq" id="WP_425570421.1">
    <property type="nucleotide sequence ID" value="NZ_BAABJO010000002.1"/>
</dbReference>
<evidence type="ECO:0000256" key="3">
    <source>
        <dbReference type="ARBA" id="ARBA00022448"/>
    </source>
</evidence>
<dbReference type="EMBL" id="BAABJO010000002">
    <property type="protein sequence ID" value="GAA5111472.1"/>
    <property type="molecule type" value="Genomic_DNA"/>
</dbReference>
<evidence type="ECO:0000313" key="16">
    <source>
        <dbReference type="Proteomes" id="UP001500804"/>
    </source>
</evidence>
<dbReference type="InterPro" id="IPR005953">
    <property type="entry name" value="ATP_synth_csu_bac/chlpt"/>
</dbReference>
<comment type="similarity">
    <text evidence="2 13">Belongs to the ATPase C chain family.</text>
</comment>
<keyword evidence="13" id="KW-1003">Cell membrane</keyword>
<keyword evidence="4 13" id="KW-0138">CF(0)</keyword>
<keyword evidence="6 13" id="KW-0375">Hydrogen ion transport</keyword>
<comment type="caution">
    <text evidence="15">The sequence shown here is derived from an EMBL/GenBank/DDBJ whole genome shotgun (WGS) entry which is preliminary data.</text>
</comment>
<evidence type="ECO:0000256" key="5">
    <source>
        <dbReference type="ARBA" id="ARBA00022692"/>
    </source>
</evidence>
<evidence type="ECO:0000256" key="6">
    <source>
        <dbReference type="ARBA" id="ARBA00022781"/>
    </source>
</evidence>
<keyword evidence="11 13" id="KW-0066">ATP synthesis</keyword>
<dbReference type="InterPro" id="IPR000454">
    <property type="entry name" value="ATP_synth_F0_csu"/>
</dbReference>
<evidence type="ECO:0000256" key="8">
    <source>
        <dbReference type="ARBA" id="ARBA00023065"/>
    </source>
</evidence>
<gene>
    <name evidence="13" type="primary">atpE</name>
    <name evidence="15" type="ORF">GCM10023320_04350</name>
</gene>
<evidence type="ECO:0000256" key="4">
    <source>
        <dbReference type="ARBA" id="ARBA00022547"/>
    </source>
</evidence>
<name>A0ABP9N9Q8_9PSEU</name>
<feature type="transmembrane region" description="Helical" evidence="13">
    <location>
        <begin position="65"/>
        <end position="91"/>
    </location>
</feature>
<dbReference type="InterPro" id="IPR020537">
    <property type="entry name" value="ATP_synth_F0_csu_DDCD_BS"/>
</dbReference>
<dbReference type="NCBIfam" id="TIGR01260">
    <property type="entry name" value="ATP_synt_c"/>
    <property type="match status" value="1"/>
</dbReference>
<evidence type="ECO:0000256" key="7">
    <source>
        <dbReference type="ARBA" id="ARBA00022989"/>
    </source>
</evidence>
<dbReference type="InterPro" id="IPR035921">
    <property type="entry name" value="F/V-ATP_Csub_sf"/>
</dbReference>
<evidence type="ECO:0000256" key="9">
    <source>
        <dbReference type="ARBA" id="ARBA00023121"/>
    </source>
</evidence>
<feature type="domain" description="V-ATPase proteolipid subunit C-like" evidence="14">
    <location>
        <begin position="25"/>
        <end position="86"/>
    </location>
</feature>
<dbReference type="PRINTS" id="PR00124">
    <property type="entry name" value="ATPASEC"/>
</dbReference>
<evidence type="ECO:0000256" key="13">
    <source>
        <dbReference type="HAMAP-Rule" id="MF_01396"/>
    </source>
</evidence>
<dbReference type="HAMAP" id="MF_01396">
    <property type="entry name" value="ATP_synth_c_bact"/>
    <property type="match status" value="1"/>
</dbReference>
<evidence type="ECO:0000259" key="14">
    <source>
        <dbReference type="Pfam" id="PF00137"/>
    </source>
</evidence>
<evidence type="ECO:0000313" key="15">
    <source>
        <dbReference type="EMBL" id="GAA5111472.1"/>
    </source>
</evidence>
<reference evidence="16" key="1">
    <citation type="journal article" date="2019" name="Int. J. Syst. Evol. Microbiol.">
        <title>The Global Catalogue of Microorganisms (GCM) 10K type strain sequencing project: providing services to taxonomists for standard genome sequencing and annotation.</title>
        <authorList>
            <consortium name="The Broad Institute Genomics Platform"/>
            <consortium name="The Broad Institute Genome Sequencing Center for Infectious Disease"/>
            <person name="Wu L."/>
            <person name="Ma J."/>
        </authorList>
    </citation>
    <scope>NUCLEOTIDE SEQUENCE [LARGE SCALE GENOMIC DNA]</scope>
    <source>
        <strain evidence="16">JCM 18302</strain>
    </source>
</reference>
<keyword evidence="10 13" id="KW-0472">Membrane</keyword>
<feature type="transmembrane region" description="Helical" evidence="13">
    <location>
        <begin position="28"/>
        <end position="53"/>
    </location>
</feature>
<keyword evidence="9 13" id="KW-0446">Lipid-binding</keyword>
<keyword evidence="7 13" id="KW-1133">Transmembrane helix</keyword>
<keyword evidence="16" id="KW-1185">Reference proteome</keyword>
<comment type="subcellular location">
    <subcellularLocation>
        <location evidence="13">Cell membrane</location>
        <topology evidence="13">Multi-pass membrane protein</topology>
    </subcellularLocation>
    <subcellularLocation>
        <location evidence="1">Membrane</location>
        <topology evidence="1">Multi-pass membrane protein</topology>
    </subcellularLocation>
</comment>
<evidence type="ECO:0000256" key="10">
    <source>
        <dbReference type="ARBA" id="ARBA00023136"/>
    </source>
</evidence>